<dbReference type="Pfam" id="PF02082">
    <property type="entry name" value="Rrf2"/>
    <property type="match status" value="1"/>
</dbReference>
<name>A0A1Q2MI59_9BACT</name>
<dbReference type="PROSITE" id="PS01332">
    <property type="entry name" value="HTH_RRF2_1"/>
    <property type="match status" value="1"/>
</dbReference>
<sequence length="146" mass="15966">MKLSTRSRYGIRGMLELAISYGKGPVQIKSIADVEGISVKYLEQLISQLKAAGLVRSVRGPKGGYILAEEPAKITLFKVFQVLEGPVIPLECLDESGGGSCDRVAECILRPVWKDLRDAVKGVLTKVTFQDLVDKVNSGEQLDFQI</sequence>
<evidence type="ECO:0000313" key="3">
    <source>
        <dbReference type="Proteomes" id="UP000188181"/>
    </source>
</evidence>
<dbReference type="InterPro" id="IPR000944">
    <property type="entry name" value="Tscrpt_reg_Rrf2"/>
</dbReference>
<keyword evidence="1" id="KW-0238">DNA-binding</keyword>
<dbReference type="InterPro" id="IPR030489">
    <property type="entry name" value="TR_Rrf2-type_CS"/>
</dbReference>
<dbReference type="InterPro" id="IPR036388">
    <property type="entry name" value="WH-like_DNA-bd_sf"/>
</dbReference>
<dbReference type="GO" id="GO:0003677">
    <property type="term" value="F:DNA binding"/>
    <property type="evidence" value="ECO:0007669"/>
    <property type="project" value="UniProtKB-KW"/>
</dbReference>
<dbReference type="NCBIfam" id="TIGR00738">
    <property type="entry name" value="rrf2_super"/>
    <property type="match status" value="1"/>
</dbReference>
<evidence type="ECO:0000256" key="1">
    <source>
        <dbReference type="ARBA" id="ARBA00023125"/>
    </source>
</evidence>
<proteinExistence type="predicted"/>
<accession>A0A1Q2MI59</accession>
<dbReference type="SUPFAM" id="SSF46785">
    <property type="entry name" value="Winged helix' DNA-binding domain"/>
    <property type="match status" value="1"/>
</dbReference>
<dbReference type="Proteomes" id="UP000188181">
    <property type="component" value="Chromosome"/>
</dbReference>
<dbReference type="STRING" id="1851148.SMSP2_02727"/>
<dbReference type="PANTHER" id="PTHR33221:SF5">
    <property type="entry name" value="HTH-TYPE TRANSCRIPTIONAL REGULATOR ISCR"/>
    <property type="match status" value="1"/>
</dbReference>
<keyword evidence="3" id="KW-1185">Reference proteome</keyword>
<dbReference type="InterPro" id="IPR036390">
    <property type="entry name" value="WH_DNA-bd_sf"/>
</dbReference>
<gene>
    <name evidence="2" type="primary">cymR</name>
    <name evidence="2" type="ORF">SMSP2_02727</name>
</gene>
<dbReference type="Gene3D" id="1.10.10.10">
    <property type="entry name" value="Winged helix-like DNA-binding domain superfamily/Winged helix DNA-binding domain"/>
    <property type="match status" value="1"/>
</dbReference>
<dbReference type="PANTHER" id="PTHR33221">
    <property type="entry name" value="WINGED HELIX-TURN-HELIX TRANSCRIPTIONAL REGULATOR, RRF2 FAMILY"/>
    <property type="match status" value="1"/>
</dbReference>
<dbReference type="KEGG" id="pbas:SMSP2_02727"/>
<dbReference type="AlphaFoldDB" id="A0A1Q2MI59"/>
<organism evidence="2 3">
    <name type="scientific">Limihaloglobus sulfuriphilus</name>
    <dbReference type="NCBI Taxonomy" id="1851148"/>
    <lineage>
        <taxon>Bacteria</taxon>
        <taxon>Pseudomonadati</taxon>
        <taxon>Planctomycetota</taxon>
        <taxon>Phycisphaerae</taxon>
        <taxon>Sedimentisphaerales</taxon>
        <taxon>Sedimentisphaeraceae</taxon>
        <taxon>Limihaloglobus</taxon>
    </lineage>
</organism>
<dbReference type="OrthoDB" id="270199at2"/>
<dbReference type="RefSeq" id="WP_146684546.1">
    <property type="nucleotide sequence ID" value="NZ_CP019646.1"/>
</dbReference>
<dbReference type="PROSITE" id="PS51197">
    <property type="entry name" value="HTH_RRF2_2"/>
    <property type="match status" value="1"/>
</dbReference>
<dbReference type="EMBL" id="CP019646">
    <property type="protein sequence ID" value="AQQ72344.1"/>
    <property type="molecule type" value="Genomic_DNA"/>
</dbReference>
<dbReference type="GO" id="GO:0005829">
    <property type="term" value="C:cytosol"/>
    <property type="evidence" value="ECO:0007669"/>
    <property type="project" value="TreeGrafter"/>
</dbReference>
<reference evidence="3" key="1">
    <citation type="submission" date="2017-02" db="EMBL/GenBank/DDBJ databases">
        <title>Comparative genomics and description of representatives of a novel lineage of planctomycetes thriving in anoxic sediments.</title>
        <authorList>
            <person name="Spring S."/>
            <person name="Bunk B."/>
            <person name="Sproer C."/>
        </authorList>
    </citation>
    <scope>NUCLEOTIDE SEQUENCE [LARGE SCALE GENOMIC DNA]</scope>
    <source>
        <strain evidence="3">SM-Chi-D1</strain>
    </source>
</reference>
<protein>
    <submittedName>
        <fullName evidence="2">Cysteine metabolism repressor</fullName>
    </submittedName>
</protein>
<dbReference type="GO" id="GO:0003700">
    <property type="term" value="F:DNA-binding transcription factor activity"/>
    <property type="evidence" value="ECO:0007669"/>
    <property type="project" value="TreeGrafter"/>
</dbReference>
<evidence type="ECO:0000313" key="2">
    <source>
        <dbReference type="EMBL" id="AQQ72344.1"/>
    </source>
</evidence>